<gene>
    <name evidence="7" type="ORF">GIB67_023007</name>
</gene>
<keyword evidence="2" id="KW-0032">Aminotransferase</keyword>
<keyword evidence="3" id="KW-0808">Transferase</keyword>
<sequence>MEGMLSKVAQTLKPSPIQELSHLAQRCNAINLAEGFPDFPARLHIKQAAISAINSDYNQYRHVQGMCDLLAKKMEQEHGLNVDPITDIAICCGQTEAFAATIFASGYYLSFLVKLFVHCLGILGFWDFLLISFGELGSCYFFTFSLCCCCEIVIDPGDEVILFDPVYETYETCITLAGGIPVYVTLDPPHWTLDLDKFIKSFTVRTKVVVLNRTHFPTLEDAHAYCLSNQCRRSPMPPISGIPLETSAMAICYAYPAPPSVPSQTSHTSSPSLSPLPMASGNSRPSRKKYDYCGKWGHLKSTCHALHGRPAGYQPLPSQSSAHLSVDSSVPDSLAFSALSG</sequence>
<dbReference type="PANTHER" id="PTHR43807:SF12">
    <property type="entry name" value="AMINOTRANSFERASE, CLASSES I AND II FAMILY PROTEIN, EXPRESSED"/>
    <property type="match status" value="1"/>
</dbReference>
<dbReference type="OrthoDB" id="2414662at2759"/>
<dbReference type="Gene3D" id="3.90.1150.10">
    <property type="entry name" value="Aspartate Aminotransferase, domain 1"/>
    <property type="match status" value="1"/>
</dbReference>
<comment type="caution">
    <text evidence="7">The sequence shown here is derived from an EMBL/GenBank/DDBJ whole genome shotgun (WGS) entry which is preliminary data.</text>
</comment>
<dbReference type="AlphaFoldDB" id="A0A7J7P3A2"/>
<organism evidence="7 8">
    <name type="scientific">Kingdonia uniflora</name>
    <dbReference type="NCBI Taxonomy" id="39325"/>
    <lineage>
        <taxon>Eukaryota</taxon>
        <taxon>Viridiplantae</taxon>
        <taxon>Streptophyta</taxon>
        <taxon>Embryophyta</taxon>
        <taxon>Tracheophyta</taxon>
        <taxon>Spermatophyta</taxon>
        <taxon>Magnoliopsida</taxon>
        <taxon>Ranunculales</taxon>
        <taxon>Circaeasteraceae</taxon>
        <taxon>Kingdonia</taxon>
    </lineage>
</organism>
<dbReference type="InterPro" id="IPR004839">
    <property type="entry name" value="Aminotransferase_I/II_large"/>
</dbReference>
<dbReference type="Proteomes" id="UP000541444">
    <property type="component" value="Unassembled WGS sequence"/>
</dbReference>
<feature type="compositionally biased region" description="Low complexity" evidence="5">
    <location>
        <begin position="263"/>
        <end position="277"/>
    </location>
</feature>
<dbReference type="PANTHER" id="PTHR43807">
    <property type="entry name" value="FI04487P"/>
    <property type="match status" value="1"/>
</dbReference>
<dbReference type="InterPro" id="IPR015422">
    <property type="entry name" value="PyrdxlP-dep_Trfase_small"/>
</dbReference>
<evidence type="ECO:0000313" key="7">
    <source>
        <dbReference type="EMBL" id="KAF6173648.1"/>
    </source>
</evidence>
<dbReference type="Pfam" id="PF00155">
    <property type="entry name" value="Aminotran_1_2"/>
    <property type="match status" value="1"/>
</dbReference>
<evidence type="ECO:0000256" key="2">
    <source>
        <dbReference type="ARBA" id="ARBA00022576"/>
    </source>
</evidence>
<dbReference type="GO" id="GO:0005737">
    <property type="term" value="C:cytoplasm"/>
    <property type="evidence" value="ECO:0007669"/>
    <property type="project" value="TreeGrafter"/>
</dbReference>
<comment type="cofactor">
    <cofactor evidence="1">
        <name>pyridoxal 5'-phosphate</name>
        <dbReference type="ChEBI" id="CHEBI:597326"/>
    </cofactor>
</comment>
<feature type="region of interest" description="Disordered" evidence="5">
    <location>
        <begin position="263"/>
        <end position="287"/>
    </location>
</feature>
<proteinExistence type="predicted"/>
<evidence type="ECO:0000259" key="6">
    <source>
        <dbReference type="Pfam" id="PF00155"/>
    </source>
</evidence>
<dbReference type="GO" id="GO:0016212">
    <property type="term" value="F:kynurenine-oxoglutarate transaminase activity"/>
    <property type="evidence" value="ECO:0007669"/>
    <property type="project" value="TreeGrafter"/>
</dbReference>
<evidence type="ECO:0000256" key="1">
    <source>
        <dbReference type="ARBA" id="ARBA00001933"/>
    </source>
</evidence>
<evidence type="ECO:0000256" key="3">
    <source>
        <dbReference type="ARBA" id="ARBA00022679"/>
    </source>
</evidence>
<evidence type="ECO:0000313" key="8">
    <source>
        <dbReference type="Proteomes" id="UP000541444"/>
    </source>
</evidence>
<dbReference type="InterPro" id="IPR051326">
    <property type="entry name" value="Kynurenine-oxoglutarate_AT"/>
</dbReference>
<dbReference type="Gene3D" id="3.40.640.10">
    <property type="entry name" value="Type I PLP-dependent aspartate aminotransferase-like (Major domain)"/>
    <property type="match status" value="2"/>
</dbReference>
<accession>A0A7J7P3A2</accession>
<reference evidence="7 8" key="1">
    <citation type="journal article" date="2020" name="IScience">
        <title>Genome Sequencing of the Endangered Kingdonia uniflora (Circaeasteraceae, Ranunculales) Reveals Potential Mechanisms of Evolutionary Specialization.</title>
        <authorList>
            <person name="Sun Y."/>
            <person name="Deng T."/>
            <person name="Zhang A."/>
            <person name="Moore M.J."/>
            <person name="Landis J.B."/>
            <person name="Lin N."/>
            <person name="Zhang H."/>
            <person name="Zhang X."/>
            <person name="Huang J."/>
            <person name="Zhang X."/>
            <person name="Sun H."/>
            <person name="Wang H."/>
        </authorList>
    </citation>
    <scope>NUCLEOTIDE SEQUENCE [LARGE SCALE GENOMIC DNA]</scope>
    <source>
        <strain evidence="7">TB1705</strain>
        <tissue evidence="7">Leaf</tissue>
    </source>
</reference>
<name>A0A7J7P3A2_9MAGN</name>
<keyword evidence="8" id="KW-1185">Reference proteome</keyword>
<evidence type="ECO:0000256" key="5">
    <source>
        <dbReference type="SAM" id="MobiDB-lite"/>
    </source>
</evidence>
<feature type="domain" description="Aminotransferase class I/classII large" evidence="6">
    <location>
        <begin position="152"/>
        <end position="218"/>
    </location>
</feature>
<dbReference type="GO" id="GO:0030170">
    <property type="term" value="F:pyridoxal phosphate binding"/>
    <property type="evidence" value="ECO:0007669"/>
    <property type="project" value="InterPro"/>
</dbReference>
<keyword evidence="4" id="KW-0663">Pyridoxal phosphate</keyword>
<dbReference type="InterPro" id="IPR015424">
    <property type="entry name" value="PyrdxlP-dep_Trfase"/>
</dbReference>
<dbReference type="InterPro" id="IPR015421">
    <property type="entry name" value="PyrdxlP-dep_Trfase_major"/>
</dbReference>
<evidence type="ECO:0000256" key="4">
    <source>
        <dbReference type="ARBA" id="ARBA00022898"/>
    </source>
</evidence>
<dbReference type="EMBL" id="JACGCM010000333">
    <property type="protein sequence ID" value="KAF6173648.1"/>
    <property type="molecule type" value="Genomic_DNA"/>
</dbReference>
<protein>
    <recommendedName>
        <fullName evidence="6">Aminotransferase class I/classII large domain-containing protein</fullName>
    </recommendedName>
</protein>
<dbReference type="SUPFAM" id="SSF53383">
    <property type="entry name" value="PLP-dependent transferases"/>
    <property type="match status" value="1"/>
</dbReference>